<evidence type="ECO:0000313" key="1">
    <source>
        <dbReference type="EMBL" id="MDK4247789.1"/>
    </source>
</evidence>
<keyword evidence="2" id="KW-1185">Reference proteome</keyword>
<protein>
    <submittedName>
        <fullName evidence="1">Uncharacterized protein</fullName>
    </submittedName>
</protein>
<comment type="caution">
    <text evidence="1">The sequence shown here is derived from an EMBL/GenBank/DDBJ whole genome shotgun (WGS) entry which is preliminary data.</text>
</comment>
<dbReference type="RefSeq" id="WP_284612695.1">
    <property type="nucleotide sequence ID" value="NZ_JASNUO010000006.1"/>
</dbReference>
<name>A0ABT7FQF2_9CORY</name>
<dbReference type="Proteomes" id="UP001239414">
    <property type="component" value="Unassembled WGS sequence"/>
</dbReference>
<evidence type="ECO:0000313" key="2">
    <source>
        <dbReference type="Proteomes" id="UP001239414"/>
    </source>
</evidence>
<gene>
    <name evidence="1" type="ORF">QPX34_07085</name>
</gene>
<accession>A0ABT7FQF2</accession>
<reference evidence="1 2" key="1">
    <citation type="submission" date="2023-05" db="EMBL/GenBank/DDBJ databases">
        <title>Metabolic capabilities are highly conserved among human nasal-associated Corynebacterium species in pangenomic analyses.</title>
        <authorList>
            <person name="Tran T.H."/>
            <person name="Roberts A.Q."/>
            <person name="Escapa I.F."/>
            <person name="Gao W."/>
            <person name="Conlan S."/>
            <person name="Kong H."/>
            <person name="Segre J.A."/>
            <person name="Kelly M.S."/>
            <person name="Lemon K.P."/>
        </authorList>
    </citation>
    <scope>NUCLEOTIDE SEQUENCE [LARGE SCALE GENOMIC DNA]</scope>
    <source>
        <strain evidence="1 2">KPL3802</strain>
    </source>
</reference>
<sequence length="125" mass="13983">MSIMHEAYKAIRVWQSRHKNALEDSTDWAAQNLAGDLHEAGLLAPDLPTLRHDYDSIEAPVRYSLINIGDDSERYDDDSALVGVWAGYVKFSLGGYDDVSAYMSTEQARQFALALLAAAKYQEQQ</sequence>
<proteinExistence type="predicted"/>
<organism evidence="1 2">
    <name type="scientific">Corynebacterium accolens</name>
    <dbReference type="NCBI Taxonomy" id="38284"/>
    <lineage>
        <taxon>Bacteria</taxon>
        <taxon>Bacillati</taxon>
        <taxon>Actinomycetota</taxon>
        <taxon>Actinomycetes</taxon>
        <taxon>Mycobacteriales</taxon>
        <taxon>Corynebacteriaceae</taxon>
        <taxon>Corynebacterium</taxon>
    </lineage>
</organism>
<dbReference type="EMBL" id="JASNUO010000006">
    <property type="protein sequence ID" value="MDK4247789.1"/>
    <property type="molecule type" value="Genomic_DNA"/>
</dbReference>